<evidence type="ECO:0000256" key="2">
    <source>
        <dbReference type="ARBA" id="ARBA00022737"/>
    </source>
</evidence>
<sequence>MSANQILVQSAELSSSLPVPQGEVDLQTRARTNQNPAGVSLWKLWREDLATHDGKILEQGFWAMAVHRFGNWRMGVKPALLRMPFSIIYKFLYRFVEWTCGISLPYTVQVGRQVRIWHHSGMIFNAVSIGDRVQLRQNTTFGVVRTEHDFELPIIEAGADIGVGAAILGPVRVGANAVIGANAVVLSDIPPNSVAVGAPAKVVRSLERNNDSTSRTEGIAAE</sequence>
<dbReference type="CDD" id="cd03354">
    <property type="entry name" value="LbH_SAT"/>
    <property type="match status" value="1"/>
</dbReference>
<dbReference type="PANTHER" id="PTHR42811">
    <property type="entry name" value="SERINE ACETYLTRANSFERASE"/>
    <property type="match status" value="1"/>
</dbReference>
<dbReference type="EC" id="2.3.1.30" evidence="4"/>
<name>A0A517ZJX6_9PLAN</name>
<evidence type="ECO:0000313" key="5">
    <source>
        <dbReference type="Proteomes" id="UP000319383"/>
    </source>
</evidence>
<keyword evidence="5" id="KW-1185">Reference proteome</keyword>
<dbReference type="PROSITE" id="PS00101">
    <property type="entry name" value="HEXAPEP_TRANSFERASES"/>
    <property type="match status" value="1"/>
</dbReference>
<evidence type="ECO:0000313" key="4">
    <source>
        <dbReference type="EMBL" id="QDU42771.1"/>
    </source>
</evidence>
<keyword evidence="3 4" id="KW-0012">Acyltransferase</keyword>
<dbReference type="SUPFAM" id="SSF51161">
    <property type="entry name" value="Trimeric LpxA-like enzymes"/>
    <property type="match status" value="1"/>
</dbReference>
<keyword evidence="1 4" id="KW-0808">Transferase</keyword>
<dbReference type="InterPro" id="IPR011004">
    <property type="entry name" value="Trimer_LpxA-like_sf"/>
</dbReference>
<reference evidence="4 5" key="1">
    <citation type="submission" date="2019-02" db="EMBL/GenBank/DDBJ databases">
        <title>Deep-cultivation of Planctomycetes and their phenomic and genomic characterization uncovers novel biology.</title>
        <authorList>
            <person name="Wiegand S."/>
            <person name="Jogler M."/>
            <person name="Boedeker C."/>
            <person name="Pinto D."/>
            <person name="Vollmers J."/>
            <person name="Rivas-Marin E."/>
            <person name="Kohn T."/>
            <person name="Peeters S.H."/>
            <person name="Heuer A."/>
            <person name="Rast P."/>
            <person name="Oberbeckmann S."/>
            <person name="Bunk B."/>
            <person name="Jeske O."/>
            <person name="Meyerdierks A."/>
            <person name="Storesund J.E."/>
            <person name="Kallscheuer N."/>
            <person name="Luecker S."/>
            <person name="Lage O.M."/>
            <person name="Pohl T."/>
            <person name="Merkel B.J."/>
            <person name="Hornburger P."/>
            <person name="Mueller R.-W."/>
            <person name="Bruemmer F."/>
            <person name="Labrenz M."/>
            <person name="Spormann A.M."/>
            <person name="Op den Camp H."/>
            <person name="Overmann J."/>
            <person name="Amann R."/>
            <person name="Jetten M.S.M."/>
            <person name="Mascher T."/>
            <person name="Medema M.H."/>
            <person name="Devos D.P."/>
            <person name="Kaster A.-K."/>
            <person name="Ovreas L."/>
            <person name="Rohde M."/>
            <person name="Galperin M.Y."/>
            <person name="Jogler C."/>
        </authorList>
    </citation>
    <scope>NUCLEOTIDE SEQUENCE [LARGE SCALE GENOMIC DNA]</scope>
    <source>
        <strain evidence="4 5">Mal52</strain>
    </source>
</reference>
<protein>
    <submittedName>
        <fullName evidence="4">Serine acetyltransferase</fullName>
        <ecNumber evidence="4">2.3.1.30</ecNumber>
    </submittedName>
</protein>
<evidence type="ECO:0000256" key="1">
    <source>
        <dbReference type="ARBA" id="ARBA00022679"/>
    </source>
</evidence>
<dbReference type="InterPro" id="IPR018357">
    <property type="entry name" value="Hexapep_transf_CS"/>
</dbReference>
<dbReference type="Proteomes" id="UP000319383">
    <property type="component" value="Chromosome"/>
</dbReference>
<dbReference type="KEGG" id="sdyn:Mal52_12390"/>
<keyword evidence="2" id="KW-0677">Repeat</keyword>
<dbReference type="EMBL" id="CP036276">
    <property type="protein sequence ID" value="QDU42771.1"/>
    <property type="molecule type" value="Genomic_DNA"/>
</dbReference>
<dbReference type="AlphaFoldDB" id="A0A517ZJX6"/>
<evidence type="ECO:0000256" key="3">
    <source>
        <dbReference type="ARBA" id="ARBA00023315"/>
    </source>
</evidence>
<dbReference type="RefSeq" id="WP_197534687.1">
    <property type="nucleotide sequence ID" value="NZ_CP036276.1"/>
</dbReference>
<dbReference type="Gene3D" id="2.160.10.10">
    <property type="entry name" value="Hexapeptide repeat proteins"/>
    <property type="match status" value="1"/>
</dbReference>
<accession>A0A517ZJX6</accession>
<dbReference type="GO" id="GO:0009001">
    <property type="term" value="F:serine O-acetyltransferase activity"/>
    <property type="evidence" value="ECO:0007669"/>
    <property type="project" value="UniProtKB-EC"/>
</dbReference>
<organism evidence="4 5">
    <name type="scientific">Symmachiella dynata</name>
    <dbReference type="NCBI Taxonomy" id="2527995"/>
    <lineage>
        <taxon>Bacteria</taxon>
        <taxon>Pseudomonadati</taxon>
        <taxon>Planctomycetota</taxon>
        <taxon>Planctomycetia</taxon>
        <taxon>Planctomycetales</taxon>
        <taxon>Planctomycetaceae</taxon>
        <taxon>Symmachiella</taxon>
    </lineage>
</organism>
<gene>
    <name evidence="4" type="primary">cysE_1</name>
    <name evidence="4" type="ORF">Mal52_12390</name>
</gene>
<proteinExistence type="predicted"/>
<dbReference type="InterPro" id="IPR045304">
    <property type="entry name" value="LbH_SAT"/>
</dbReference>